<dbReference type="OrthoDB" id="10455898at2759"/>
<feature type="region of interest" description="Disordered" evidence="1">
    <location>
        <begin position="1"/>
        <end position="72"/>
    </location>
</feature>
<proteinExistence type="predicted"/>
<gene>
    <name evidence="2" type="ORF">CALMAC_LOCUS10500</name>
</gene>
<feature type="compositionally biased region" description="Basic and acidic residues" evidence="1">
    <location>
        <begin position="40"/>
        <end position="53"/>
    </location>
</feature>
<sequence length="110" mass="12324">MFCCKRKKKSEGYSVKKNVEEDRESKPVPEAYTSIAYASKEQDPKCNPLDKPDNSTSTNEEDKSEQNLHPRQRGISQCSFYSVASVFSVANTNTDGDFYSVCSADSFKST</sequence>
<dbReference type="Proteomes" id="UP000410492">
    <property type="component" value="Unassembled WGS sequence"/>
</dbReference>
<evidence type="ECO:0000256" key="1">
    <source>
        <dbReference type="SAM" id="MobiDB-lite"/>
    </source>
</evidence>
<evidence type="ECO:0000313" key="3">
    <source>
        <dbReference type="Proteomes" id="UP000410492"/>
    </source>
</evidence>
<accession>A0A653CN65</accession>
<name>A0A653CN65_CALMS</name>
<protein>
    <submittedName>
        <fullName evidence="2">Uncharacterized protein</fullName>
    </submittedName>
</protein>
<feature type="compositionally biased region" description="Basic and acidic residues" evidence="1">
    <location>
        <begin position="17"/>
        <end position="27"/>
    </location>
</feature>
<keyword evidence="3" id="KW-1185">Reference proteome</keyword>
<organism evidence="2 3">
    <name type="scientific">Callosobruchus maculatus</name>
    <name type="common">Southern cowpea weevil</name>
    <name type="synonym">Pulse bruchid</name>
    <dbReference type="NCBI Taxonomy" id="64391"/>
    <lineage>
        <taxon>Eukaryota</taxon>
        <taxon>Metazoa</taxon>
        <taxon>Ecdysozoa</taxon>
        <taxon>Arthropoda</taxon>
        <taxon>Hexapoda</taxon>
        <taxon>Insecta</taxon>
        <taxon>Pterygota</taxon>
        <taxon>Neoptera</taxon>
        <taxon>Endopterygota</taxon>
        <taxon>Coleoptera</taxon>
        <taxon>Polyphaga</taxon>
        <taxon>Cucujiformia</taxon>
        <taxon>Chrysomeloidea</taxon>
        <taxon>Chrysomelidae</taxon>
        <taxon>Bruchinae</taxon>
        <taxon>Bruchini</taxon>
        <taxon>Callosobruchus</taxon>
    </lineage>
</organism>
<evidence type="ECO:0000313" key="2">
    <source>
        <dbReference type="EMBL" id="VEN49355.1"/>
    </source>
</evidence>
<dbReference type="EMBL" id="CAACVG010008328">
    <property type="protein sequence ID" value="VEN49355.1"/>
    <property type="molecule type" value="Genomic_DNA"/>
</dbReference>
<dbReference type="AlphaFoldDB" id="A0A653CN65"/>
<reference evidence="2 3" key="1">
    <citation type="submission" date="2019-01" db="EMBL/GenBank/DDBJ databases">
        <authorList>
            <person name="Sayadi A."/>
        </authorList>
    </citation>
    <scope>NUCLEOTIDE SEQUENCE [LARGE SCALE GENOMIC DNA]</scope>
</reference>